<feature type="domain" description="Sphingomyelin phosphodiesterase C-terminal" evidence="4">
    <location>
        <begin position="13"/>
        <end position="136"/>
    </location>
</feature>
<dbReference type="Proteomes" id="UP000095283">
    <property type="component" value="Unplaced"/>
</dbReference>
<evidence type="ECO:0000313" key="5">
    <source>
        <dbReference type="Proteomes" id="UP000095283"/>
    </source>
</evidence>
<dbReference type="GO" id="GO:0005615">
    <property type="term" value="C:extracellular space"/>
    <property type="evidence" value="ECO:0007669"/>
    <property type="project" value="TreeGrafter"/>
</dbReference>
<evidence type="ECO:0000313" key="6">
    <source>
        <dbReference type="WBParaSite" id="Hba_12260"/>
    </source>
</evidence>
<proteinExistence type="predicted"/>
<keyword evidence="2" id="KW-0325">Glycoprotein</keyword>
<reference evidence="6" key="1">
    <citation type="submission" date="2016-11" db="UniProtKB">
        <authorList>
            <consortium name="WormBaseParasite"/>
        </authorList>
    </citation>
    <scope>IDENTIFICATION</scope>
</reference>
<organism evidence="5 6">
    <name type="scientific">Heterorhabditis bacteriophora</name>
    <name type="common">Entomopathogenic nematode worm</name>
    <dbReference type="NCBI Taxonomy" id="37862"/>
    <lineage>
        <taxon>Eukaryota</taxon>
        <taxon>Metazoa</taxon>
        <taxon>Ecdysozoa</taxon>
        <taxon>Nematoda</taxon>
        <taxon>Chromadorea</taxon>
        <taxon>Rhabditida</taxon>
        <taxon>Rhabditina</taxon>
        <taxon>Rhabditomorpha</taxon>
        <taxon>Strongyloidea</taxon>
        <taxon>Heterorhabditidae</taxon>
        <taxon>Heterorhabditis</taxon>
    </lineage>
</organism>
<dbReference type="GO" id="GO:0016020">
    <property type="term" value="C:membrane"/>
    <property type="evidence" value="ECO:0007669"/>
    <property type="project" value="GOC"/>
</dbReference>
<dbReference type="GO" id="GO:0005764">
    <property type="term" value="C:lysosome"/>
    <property type="evidence" value="ECO:0007669"/>
    <property type="project" value="TreeGrafter"/>
</dbReference>
<keyword evidence="1" id="KW-0378">Hydrolase</keyword>
<dbReference type="InterPro" id="IPR045473">
    <property type="entry name" value="ASM_C"/>
</dbReference>
<dbReference type="GO" id="GO:0006685">
    <property type="term" value="P:sphingomyelin catabolic process"/>
    <property type="evidence" value="ECO:0007669"/>
    <property type="project" value="TreeGrafter"/>
</dbReference>
<dbReference type="PANTHER" id="PTHR10340:SF31">
    <property type="entry name" value="SPHINGOMYELIN PHOSPHODIESTERASE ASM-3-RELATED"/>
    <property type="match status" value="1"/>
</dbReference>
<evidence type="ECO:0000256" key="2">
    <source>
        <dbReference type="ARBA" id="ARBA00023180"/>
    </source>
</evidence>
<dbReference type="GO" id="GO:0046513">
    <property type="term" value="P:ceramide biosynthetic process"/>
    <property type="evidence" value="ECO:0007669"/>
    <property type="project" value="TreeGrafter"/>
</dbReference>
<protein>
    <submittedName>
        <fullName evidence="6">ASMase_C domain-containing protein</fullName>
    </submittedName>
</protein>
<evidence type="ECO:0000256" key="1">
    <source>
        <dbReference type="ARBA" id="ARBA00022801"/>
    </source>
</evidence>
<dbReference type="AlphaFoldDB" id="A0A1I7X467"/>
<evidence type="ECO:0000256" key="3">
    <source>
        <dbReference type="SAM" id="MobiDB-lite"/>
    </source>
</evidence>
<dbReference type="Pfam" id="PF19272">
    <property type="entry name" value="ASMase_C"/>
    <property type="match status" value="1"/>
</dbReference>
<sequence>MVYEDPEDKSSRPVDVIYSAPSVTPYSQFNPAYRIYTIDGQYPGSSYQVIDFEEHILNLTVANQPPYDPLWTSLYPSVVQEYGMSANLPSEWSNLIDRMKYDDQLFGKYLKNFYRRTNYPSCNEECRMNHLCSARKAHHSTKLCSDLKGATGVLRDDHPRPRGPPTSWNEQRRKHTAARMNKNFDKFYYKEMTELFGAV</sequence>
<name>A0A1I7X467_HETBA</name>
<dbReference type="GO" id="GO:0061750">
    <property type="term" value="F:acid sphingomyelin phosphodiesterase activity"/>
    <property type="evidence" value="ECO:0007669"/>
    <property type="project" value="TreeGrafter"/>
</dbReference>
<keyword evidence="5" id="KW-1185">Reference proteome</keyword>
<dbReference type="WBParaSite" id="Hba_12260">
    <property type="protein sequence ID" value="Hba_12260"/>
    <property type="gene ID" value="Hba_12260"/>
</dbReference>
<dbReference type="PANTHER" id="PTHR10340">
    <property type="entry name" value="SPHINGOMYELIN PHOSPHODIESTERASE"/>
    <property type="match status" value="1"/>
</dbReference>
<accession>A0A1I7X467</accession>
<feature type="region of interest" description="Disordered" evidence="3">
    <location>
        <begin position="152"/>
        <end position="175"/>
    </location>
</feature>
<evidence type="ECO:0000259" key="4">
    <source>
        <dbReference type="Pfam" id="PF19272"/>
    </source>
</evidence>